<sequence length="105" mass="11683">QLYSRSRRSGSSGFRSPPPACLPTYILDTYYRLLLISTSSICSVVSSLLELTQFPITDPWFLTIPVPSCSRFGAAPLALPFHYFNKQLYYFYIPLLSACGSSCPG</sequence>
<accession>A0A1A8G629</accession>
<name>A0A1A8G629_9TELE</name>
<protein>
    <submittedName>
        <fullName evidence="1">Uncharacterized protein</fullName>
    </submittedName>
</protein>
<evidence type="ECO:0000313" key="1">
    <source>
        <dbReference type="EMBL" id="SBQ67150.1"/>
    </source>
</evidence>
<feature type="non-terminal residue" evidence="1">
    <location>
        <position position="105"/>
    </location>
</feature>
<dbReference type="AlphaFoldDB" id="A0A1A8G629"/>
<gene>
    <name evidence="1" type="primary">Nfu_g_1_003844</name>
</gene>
<organism evidence="1">
    <name type="scientific">Nothobranchius korthausae</name>
    <dbReference type="NCBI Taxonomy" id="1143690"/>
    <lineage>
        <taxon>Eukaryota</taxon>
        <taxon>Metazoa</taxon>
        <taxon>Chordata</taxon>
        <taxon>Craniata</taxon>
        <taxon>Vertebrata</taxon>
        <taxon>Euteleostomi</taxon>
        <taxon>Actinopterygii</taxon>
        <taxon>Neopterygii</taxon>
        <taxon>Teleostei</taxon>
        <taxon>Neoteleostei</taxon>
        <taxon>Acanthomorphata</taxon>
        <taxon>Ovalentaria</taxon>
        <taxon>Atherinomorphae</taxon>
        <taxon>Cyprinodontiformes</taxon>
        <taxon>Nothobranchiidae</taxon>
        <taxon>Nothobranchius</taxon>
    </lineage>
</organism>
<reference evidence="1" key="2">
    <citation type="submission" date="2016-06" db="EMBL/GenBank/DDBJ databases">
        <title>The genome of a short-lived fish provides insights into sex chromosome evolution and the genetic control of aging.</title>
        <authorList>
            <person name="Reichwald K."/>
            <person name="Felder M."/>
            <person name="Petzold A."/>
            <person name="Koch P."/>
            <person name="Groth M."/>
            <person name="Platzer M."/>
        </authorList>
    </citation>
    <scope>NUCLEOTIDE SEQUENCE</scope>
    <source>
        <tissue evidence="1">Brain</tissue>
    </source>
</reference>
<feature type="non-terminal residue" evidence="1">
    <location>
        <position position="1"/>
    </location>
</feature>
<reference evidence="1" key="1">
    <citation type="submission" date="2016-05" db="EMBL/GenBank/DDBJ databases">
        <authorList>
            <person name="Lavstsen T."/>
            <person name="Jespersen J.S."/>
        </authorList>
    </citation>
    <scope>NUCLEOTIDE SEQUENCE</scope>
    <source>
        <tissue evidence="1">Brain</tissue>
    </source>
</reference>
<dbReference type="EMBL" id="HAEB01020623">
    <property type="protein sequence ID" value="SBQ67150.1"/>
    <property type="molecule type" value="Transcribed_RNA"/>
</dbReference>
<proteinExistence type="predicted"/>